<protein>
    <submittedName>
        <fullName evidence="1">Uncharacterized protein</fullName>
    </submittedName>
</protein>
<gene>
    <name evidence="1" type="ORF">AXE80_00570</name>
</gene>
<dbReference type="InterPro" id="IPR046144">
    <property type="entry name" value="DUF6146"/>
</dbReference>
<sequence>MKSFILNFFFTIFIIASITNCSSAKNKNTDKNLHSETDTIKIVNEEEEYEVIIIDPGFRSWLTSRAKSRGFYSLQFLENKNYLYVIEWNARVNNPRQYYSDLYTLRIDYDPNIKYGYEVNYLLYNYFLYFQQKYNQRLGGGIIPW</sequence>
<reference evidence="1 2" key="1">
    <citation type="submission" date="2016-02" db="EMBL/GenBank/DDBJ databases">
        <authorList>
            <person name="Wen L."/>
            <person name="He K."/>
            <person name="Yang H."/>
        </authorList>
    </citation>
    <scope>NUCLEOTIDE SEQUENCE [LARGE SCALE GENOMIC DNA]</scope>
    <source>
        <strain evidence="1 2">CZ1127</strain>
    </source>
</reference>
<dbReference type="EMBL" id="CP014224">
    <property type="protein sequence ID" value="ANW94876.1"/>
    <property type="molecule type" value="Genomic_DNA"/>
</dbReference>
<evidence type="ECO:0000313" key="1">
    <source>
        <dbReference type="EMBL" id="ANW94876.1"/>
    </source>
</evidence>
<dbReference type="AlphaFoldDB" id="A0A1B1Y276"/>
<accession>A0A1B1Y276</accession>
<dbReference type="STRING" id="1790137.AXE80_00570"/>
<organism evidence="1 2">
    <name type="scientific">Wenyingzhuangia fucanilytica</name>
    <dbReference type="NCBI Taxonomy" id="1790137"/>
    <lineage>
        <taxon>Bacteria</taxon>
        <taxon>Pseudomonadati</taxon>
        <taxon>Bacteroidota</taxon>
        <taxon>Flavobacteriia</taxon>
        <taxon>Flavobacteriales</taxon>
        <taxon>Flavobacteriaceae</taxon>
        <taxon>Wenyingzhuangia</taxon>
    </lineage>
</organism>
<dbReference type="OrthoDB" id="1119488at2"/>
<evidence type="ECO:0000313" key="2">
    <source>
        <dbReference type="Proteomes" id="UP000092967"/>
    </source>
</evidence>
<dbReference type="Proteomes" id="UP000092967">
    <property type="component" value="Chromosome"/>
</dbReference>
<dbReference type="RefSeq" id="WP_068823981.1">
    <property type="nucleotide sequence ID" value="NZ_CP014224.1"/>
</dbReference>
<keyword evidence="2" id="KW-1185">Reference proteome</keyword>
<dbReference type="Pfam" id="PF19643">
    <property type="entry name" value="DUF6146"/>
    <property type="match status" value="1"/>
</dbReference>
<proteinExistence type="predicted"/>
<dbReference type="KEGG" id="wfu:AXE80_00570"/>
<name>A0A1B1Y276_9FLAO</name>